<dbReference type="GO" id="GO:0008284">
    <property type="term" value="P:positive regulation of cell population proliferation"/>
    <property type="evidence" value="ECO:0007669"/>
    <property type="project" value="TreeGrafter"/>
</dbReference>
<dbReference type="PANTHER" id="PTHR16922:SF0">
    <property type="entry name" value="INTERLEUKIN-11"/>
    <property type="match status" value="1"/>
</dbReference>
<evidence type="ECO:0000313" key="2">
    <source>
        <dbReference type="EMBL" id="KAK7899316.1"/>
    </source>
</evidence>
<keyword evidence="1" id="KW-0732">Signal</keyword>
<protein>
    <recommendedName>
        <fullName evidence="4">Interleukin-11</fullName>
    </recommendedName>
</protein>
<dbReference type="GO" id="GO:0008083">
    <property type="term" value="F:growth factor activity"/>
    <property type="evidence" value="ECO:0007669"/>
    <property type="project" value="TreeGrafter"/>
</dbReference>
<evidence type="ECO:0008006" key="4">
    <source>
        <dbReference type="Google" id="ProtNLM"/>
    </source>
</evidence>
<dbReference type="AlphaFoldDB" id="A0AAW0NN82"/>
<gene>
    <name evidence="2" type="ORF">WMY93_020169</name>
</gene>
<dbReference type="InterPro" id="IPR009079">
    <property type="entry name" value="4_helix_cytokine-like_core"/>
</dbReference>
<sequence length="209" mass="23481">MRIIPDSISCLVLLLLSELIGRSLSRPAHYSSTRSHTHNHALCPLLGSMVLHVDRLMNLSRKLHELTDEELNLISASDHRLDSLLEIPHSAAAFSSLKVNESLSLLYSFSDSYRFHMNWLKTGRGNVSLPTQPAEGASRHLQHLTHLLNSSLNQLQEEVPQASLPSLPVVSSAFEALRFSVEVSEKLQPLSIWMKSSIRFIQTRLGCRR</sequence>
<dbReference type="Gene3D" id="1.20.1250.10">
    <property type="match status" value="1"/>
</dbReference>
<dbReference type="EMBL" id="JBBPFD010000014">
    <property type="protein sequence ID" value="KAK7899316.1"/>
    <property type="molecule type" value="Genomic_DNA"/>
</dbReference>
<keyword evidence="3" id="KW-1185">Reference proteome</keyword>
<dbReference type="PANTHER" id="PTHR16922">
    <property type="entry name" value="INTERLEUKIN 11"/>
    <property type="match status" value="1"/>
</dbReference>
<name>A0AAW0NN82_9GOBI</name>
<evidence type="ECO:0000256" key="1">
    <source>
        <dbReference type="SAM" id="SignalP"/>
    </source>
</evidence>
<dbReference type="GO" id="GO:0005125">
    <property type="term" value="F:cytokine activity"/>
    <property type="evidence" value="ECO:0007669"/>
    <property type="project" value="TreeGrafter"/>
</dbReference>
<dbReference type="GO" id="GO:0005737">
    <property type="term" value="C:cytoplasm"/>
    <property type="evidence" value="ECO:0007669"/>
    <property type="project" value="TreeGrafter"/>
</dbReference>
<feature type="signal peptide" evidence="1">
    <location>
        <begin position="1"/>
        <end position="25"/>
    </location>
</feature>
<proteinExistence type="predicted"/>
<feature type="chain" id="PRO_5043553126" description="Interleukin-11" evidence="1">
    <location>
        <begin position="26"/>
        <end position="209"/>
    </location>
</feature>
<accession>A0AAW0NN82</accession>
<dbReference type="InterPro" id="IPR020438">
    <property type="entry name" value="IL-11"/>
</dbReference>
<dbReference type="GO" id="GO:0043410">
    <property type="term" value="P:positive regulation of MAPK cascade"/>
    <property type="evidence" value="ECO:0007669"/>
    <property type="project" value="TreeGrafter"/>
</dbReference>
<reference evidence="3" key="1">
    <citation type="submission" date="2024-04" db="EMBL/GenBank/DDBJ databases">
        <title>Salinicola lusitanus LLJ914,a marine bacterium isolated from the Okinawa Trough.</title>
        <authorList>
            <person name="Li J."/>
        </authorList>
    </citation>
    <scope>NUCLEOTIDE SEQUENCE [LARGE SCALE GENOMIC DNA]</scope>
</reference>
<dbReference type="SUPFAM" id="SSF47266">
    <property type="entry name" value="4-helical cytokines"/>
    <property type="match status" value="1"/>
</dbReference>
<evidence type="ECO:0000313" key="3">
    <source>
        <dbReference type="Proteomes" id="UP001460270"/>
    </source>
</evidence>
<organism evidence="2 3">
    <name type="scientific">Mugilogobius chulae</name>
    <name type="common">yellowstripe goby</name>
    <dbReference type="NCBI Taxonomy" id="88201"/>
    <lineage>
        <taxon>Eukaryota</taxon>
        <taxon>Metazoa</taxon>
        <taxon>Chordata</taxon>
        <taxon>Craniata</taxon>
        <taxon>Vertebrata</taxon>
        <taxon>Euteleostomi</taxon>
        <taxon>Actinopterygii</taxon>
        <taxon>Neopterygii</taxon>
        <taxon>Teleostei</taxon>
        <taxon>Neoteleostei</taxon>
        <taxon>Acanthomorphata</taxon>
        <taxon>Gobiaria</taxon>
        <taxon>Gobiiformes</taxon>
        <taxon>Gobioidei</taxon>
        <taxon>Gobiidae</taxon>
        <taxon>Gobionellinae</taxon>
        <taxon>Mugilogobius</taxon>
    </lineage>
</organism>
<dbReference type="Pfam" id="PF07400">
    <property type="entry name" value="IL11"/>
    <property type="match status" value="1"/>
</dbReference>
<dbReference type="Proteomes" id="UP001460270">
    <property type="component" value="Unassembled WGS sequence"/>
</dbReference>
<comment type="caution">
    <text evidence="2">The sequence shown here is derived from an EMBL/GenBank/DDBJ whole genome shotgun (WGS) entry which is preliminary data.</text>
</comment>